<dbReference type="RefSeq" id="WP_127789788.1">
    <property type="nucleotide sequence ID" value="NZ_SACL01000011.1"/>
</dbReference>
<dbReference type="AlphaFoldDB" id="A0A437M0Z9"/>
<organism evidence="1 2">
    <name type="scientific">Rhodovarius crocodyli</name>
    <dbReference type="NCBI Taxonomy" id="1979269"/>
    <lineage>
        <taxon>Bacteria</taxon>
        <taxon>Pseudomonadati</taxon>
        <taxon>Pseudomonadota</taxon>
        <taxon>Alphaproteobacteria</taxon>
        <taxon>Acetobacterales</taxon>
        <taxon>Roseomonadaceae</taxon>
        <taxon>Rhodovarius</taxon>
    </lineage>
</organism>
<evidence type="ECO:0000313" key="1">
    <source>
        <dbReference type="EMBL" id="RVT91371.1"/>
    </source>
</evidence>
<accession>A0A437M0Z9</accession>
<proteinExistence type="predicted"/>
<dbReference type="Proteomes" id="UP000282957">
    <property type="component" value="Unassembled WGS sequence"/>
</dbReference>
<dbReference type="InterPro" id="IPR001623">
    <property type="entry name" value="DnaJ_domain"/>
</dbReference>
<evidence type="ECO:0000313" key="2">
    <source>
        <dbReference type="Proteomes" id="UP000282957"/>
    </source>
</evidence>
<gene>
    <name evidence="1" type="ORF">EOD42_22210</name>
</gene>
<dbReference type="Gene3D" id="1.10.287.110">
    <property type="entry name" value="DnaJ domain"/>
    <property type="match status" value="1"/>
</dbReference>
<reference evidence="1 2" key="1">
    <citation type="submission" date="2019-01" db="EMBL/GenBank/DDBJ databases">
        <authorList>
            <person name="Chen W.-M."/>
        </authorList>
    </citation>
    <scope>NUCLEOTIDE SEQUENCE [LARGE SCALE GENOMIC DNA]</scope>
    <source>
        <strain evidence="1 2">CCP-6</strain>
    </source>
</reference>
<name>A0A437M0Z9_9PROT</name>
<keyword evidence="2" id="KW-1185">Reference proteome</keyword>
<comment type="caution">
    <text evidence="1">The sequence shown here is derived from an EMBL/GenBank/DDBJ whole genome shotgun (WGS) entry which is preliminary data.</text>
</comment>
<dbReference type="CDD" id="cd06257">
    <property type="entry name" value="DnaJ"/>
    <property type="match status" value="1"/>
</dbReference>
<sequence>MSWTPTAFPLAWPDGFPRTPGGQRERWAARNDPSLTNALRECQAELGRFGASNVVLSSDVTLGVESPRDPGVVAYCTRNGLAIAIPCDRWNSVAGNLRAIAKSIEALRGLERWGAKHMLHRMFTGLTALPPPEAWRAALGLAPGATLADAEEAHRRLARAAHPDKPGGSHDAMARLNAALANARKELGHG</sequence>
<dbReference type="OrthoDB" id="8440198at2"/>
<dbReference type="SUPFAM" id="SSF46565">
    <property type="entry name" value="Chaperone J-domain"/>
    <property type="match status" value="1"/>
</dbReference>
<protein>
    <submittedName>
        <fullName evidence="1">J domain-containing protein</fullName>
    </submittedName>
</protein>
<dbReference type="InterPro" id="IPR036869">
    <property type="entry name" value="J_dom_sf"/>
</dbReference>
<dbReference type="EMBL" id="SACL01000011">
    <property type="protein sequence ID" value="RVT91371.1"/>
    <property type="molecule type" value="Genomic_DNA"/>
</dbReference>